<dbReference type="SUPFAM" id="SSF56601">
    <property type="entry name" value="beta-lactamase/transpeptidase-like"/>
    <property type="match status" value="1"/>
</dbReference>
<evidence type="ECO:0000256" key="1">
    <source>
        <dbReference type="ARBA" id="ARBA00004370"/>
    </source>
</evidence>
<dbReference type="RefSeq" id="WP_035627195.1">
    <property type="nucleotide sequence ID" value="NZ_JBEWQG010000012.1"/>
</dbReference>
<dbReference type="STRING" id="991.IW20_21780"/>
<reference evidence="5 7" key="2">
    <citation type="submission" date="2016-11" db="EMBL/GenBank/DDBJ databases">
        <title>Whole genomes of Flavobacteriaceae.</title>
        <authorList>
            <person name="Stine C."/>
            <person name="Li C."/>
            <person name="Tadesse D."/>
        </authorList>
    </citation>
    <scope>NUCLEOTIDE SEQUENCE [LARGE SCALE GENOMIC DNA]</scope>
    <source>
        <strain evidence="5 7">ATCC 29551</strain>
    </source>
</reference>
<dbReference type="GO" id="GO:0016020">
    <property type="term" value="C:membrane"/>
    <property type="evidence" value="ECO:0007669"/>
    <property type="project" value="UniProtKB-SubCell"/>
</dbReference>
<protein>
    <recommendedName>
        <fullName evidence="3">Beta-lactamase-related domain-containing protein</fullName>
    </recommendedName>
</protein>
<dbReference type="OrthoDB" id="9793489at2"/>
<dbReference type="Gene3D" id="3.40.710.10">
    <property type="entry name" value="DD-peptidase/beta-lactamase superfamily"/>
    <property type="match status" value="1"/>
</dbReference>
<evidence type="ECO:0000313" key="7">
    <source>
        <dbReference type="Proteomes" id="UP000198424"/>
    </source>
</evidence>
<organism evidence="4 6">
    <name type="scientific">Flavobacterium hydatis</name>
    <name type="common">Cytophaga aquatilis</name>
    <dbReference type="NCBI Taxonomy" id="991"/>
    <lineage>
        <taxon>Bacteria</taxon>
        <taxon>Pseudomonadati</taxon>
        <taxon>Bacteroidota</taxon>
        <taxon>Flavobacteriia</taxon>
        <taxon>Flavobacteriales</taxon>
        <taxon>Flavobacteriaceae</taxon>
        <taxon>Flavobacterium</taxon>
    </lineage>
</organism>
<dbReference type="EMBL" id="JPRM01000042">
    <property type="protein sequence ID" value="KFF10103.1"/>
    <property type="molecule type" value="Genomic_DNA"/>
</dbReference>
<accession>A0A086A089</accession>
<comment type="subcellular location">
    <subcellularLocation>
        <location evidence="1">Membrane</location>
    </subcellularLocation>
</comment>
<dbReference type="Pfam" id="PF00144">
    <property type="entry name" value="Beta-lactamase"/>
    <property type="match status" value="1"/>
</dbReference>
<sequence length="536" mass="61345">MKSIQSITFILLFITQLVFAQSKKEKLEQLFEFYNQQNLFNGSVFISEKGETLLNKGYGLSNVDLKKENKANSIFQIYSITKTFTATVILKLVEKKKLSLQDKLSKFYPDYPDASTISIESLLTHTSGVYDYTRGNDMKDQTEKSFIEFQKTKPLDFPVGTDWSYSNSGYYFLGYVIQKVTGISYEKAIEKYIFKPLKMKQSGFAFKNLKSENKATGYEIFSEKEQKPSIVYDPPMPFAAGGIYSTVEDLNKYYNGLKNYKIISKKSLEKAYTPFKKNYGYGWITMRMFGKMTVGHSGYGAGFCSNFVQIPEDDICIILLTNTERGLDTATYAIIKTLYNLYNKDYKIPIVANMSSETLKQYEGAYEVENNFVIYLTVENNKLKLQSGNGPTTILYPVKENLFYAEELMGDVIFERNKTSQIESLSFHVGNQLKKATKIFPSWGIVGTATEKGWEGPDAKLFETETKGIWTIKNVTLKTGELKFRFNDDWTLNFGKDMSDGIMPKGDNIEILTGVYDIILDITDYEKPKYKIFKKS</sequence>
<dbReference type="eggNOG" id="COG1680">
    <property type="taxonomic scope" value="Bacteria"/>
</dbReference>
<feature type="domain" description="Beta-lactamase-related" evidence="3">
    <location>
        <begin position="36"/>
        <end position="329"/>
    </location>
</feature>
<dbReference type="InterPro" id="IPR050491">
    <property type="entry name" value="AmpC-like"/>
</dbReference>
<dbReference type="EMBL" id="MUGY01000028">
    <property type="protein sequence ID" value="OXA90347.1"/>
    <property type="molecule type" value="Genomic_DNA"/>
</dbReference>
<keyword evidence="7" id="KW-1185">Reference proteome</keyword>
<dbReference type="Proteomes" id="UP000198424">
    <property type="component" value="Unassembled WGS sequence"/>
</dbReference>
<reference evidence="4 6" key="1">
    <citation type="submission" date="2014-07" db="EMBL/GenBank/DDBJ databases">
        <title>Genome of Flavobacterium hydatis DSM 2063.</title>
        <authorList>
            <person name="Pipes S.E."/>
            <person name="Stropko S.J."/>
            <person name="Newman J.D."/>
        </authorList>
    </citation>
    <scope>NUCLEOTIDE SEQUENCE [LARGE SCALE GENOMIC DNA]</scope>
    <source>
        <strain evidence="4 6">DSM 2063</strain>
    </source>
</reference>
<proteinExistence type="predicted"/>
<evidence type="ECO:0000313" key="4">
    <source>
        <dbReference type="EMBL" id="KFF10103.1"/>
    </source>
</evidence>
<dbReference type="PANTHER" id="PTHR46825:SF11">
    <property type="entry name" value="PENICILLIN-BINDING PROTEIN 4"/>
    <property type="match status" value="1"/>
</dbReference>
<name>A0A086A089_FLAHY</name>
<evidence type="ECO:0000313" key="6">
    <source>
        <dbReference type="Proteomes" id="UP000028712"/>
    </source>
</evidence>
<dbReference type="InterPro" id="IPR001466">
    <property type="entry name" value="Beta-lactam-related"/>
</dbReference>
<dbReference type="CDD" id="cd12956">
    <property type="entry name" value="CBM_SusE-F_like"/>
    <property type="match status" value="1"/>
</dbReference>
<dbReference type="Gene3D" id="2.60.40.3620">
    <property type="match status" value="1"/>
</dbReference>
<gene>
    <name evidence="5" type="ORF">B0A62_19995</name>
    <name evidence="4" type="ORF">IW20_21780</name>
</gene>
<evidence type="ECO:0000313" key="5">
    <source>
        <dbReference type="EMBL" id="OXA90347.1"/>
    </source>
</evidence>
<evidence type="ECO:0000256" key="2">
    <source>
        <dbReference type="ARBA" id="ARBA00023136"/>
    </source>
</evidence>
<dbReference type="PANTHER" id="PTHR46825">
    <property type="entry name" value="D-ALANYL-D-ALANINE-CARBOXYPEPTIDASE/ENDOPEPTIDASE AMPH"/>
    <property type="match status" value="1"/>
</dbReference>
<comment type="caution">
    <text evidence="4">The sequence shown here is derived from an EMBL/GenBank/DDBJ whole genome shotgun (WGS) entry which is preliminary data.</text>
</comment>
<evidence type="ECO:0000259" key="3">
    <source>
        <dbReference type="Pfam" id="PF00144"/>
    </source>
</evidence>
<dbReference type="Proteomes" id="UP000028712">
    <property type="component" value="Unassembled WGS sequence"/>
</dbReference>
<dbReference type="AlphaFoldDB" id="A0A086A089"/>
<keyword evidence="2" id="KW-0472">Membrane</keyword>
<dbReference type="InterPro" id="IPR012338">
    <property type="entry name" value="Beta-lactam/transpept-like"/>
</dbReference>